<accession>T1JT19</accession>
<dbReference type="Gene3D" id="6.10.140.2210">
    <property type="match status" value="1"/>
</dbReference>
<dbReference type="GO" id="GO:0008270">
    <property type="term" value="F:zinc ion binding"/>
    <property type="evidence" value="ECO:0007669"/>
    <property type="project" value="UniProtKB-KW"/>
</dbReference>
<reference evidence="16" key="2">
    <citation type="submission" date="2015-06" db="UniProtKB">
        <authorList>
            <consortium name="EnsemblMetazoa"/>
        </authorList>
    </citation>
    <scope>IDENTIFICATION</scope>
</reference>
<evidence type="ECO:0000256" key="5">
    <source>
        <dbReference type="ARBA" id="ARBA00022473"/>
    </source>
</evidence>
<feature type="domain" description="C2H2-type" evidence="15">
    <location>
        <begin position="266"/>
        <end position="289"/>
    </location>
</feature>
<proteinExistence type="inferred from homology"/>
<dbReference type="PROSITE" id="PS00518">
    <property type="entry name" value="ZF_RING_1"/>
    <property type="match status" value="1"/>
</dbReference>
<evidence type="ECO:0000256" key="14">
    <source>
        <dbReference type="SAM" id="MobiDB-lite"/>
    </source>
</evidence>
<dbReference type="CDD" id="cd16508">
    <property type="entry name" value="RING-HC_HAKAI-like"/>
    <property type="match status" value="1"/>
</dbReference>
<dbReference type="InterPro" id="IPR041042">
    <property type="entry name" value="Znf_Hakai"/>
</dbReference>
<dbReference type="GO" id="GO:0061630">
    <property type="term" value="F:ubiquitin protein ligase activity"/>
    <property type="evidence" value="ECO:0007669"/>
    <property type="project" value="UniProtKB-EC"/>
</dbReference>
<feature type="region of interest" description="Disordered" evidence="14">
    <location>
        <begin position="460"/>
        <end position="479"/>
    </location>
</feature>
<evidence type="ECO:0000256" key="7">
    <source>
        <dbReference type="ARBA" id="ARBA00022723"/>
    </source>
</evidence>
<keyword evidence="11" id="KW-0539">Nucleus</keyword>
<name>T1JT19_TETUR</name>
<evidence type="ECO:0000256" key="1">
    <source>
        <dbReference type="ARBA" id="ARBA00000900"/>
    </source>
</evidence>
<evidence type="ECO:0000259" key="15">
    <source>
        <dbReference type="PROSITE" id="PS00028"/>
    </source>
</evidence>
<feature type="region of interest" description="Disordered" evidence="14">
    <location>
        <begin position="25"/>
        <end position="97"/>
    </location>
</feature>
<evidence type="ECO:0000313" key="16">
    <source>
        <dbReference type="EnsemblMetazoa" id="tetur01g12530.1"/>
    </source>
</evidence>
<dbReference type="HOGENOM" id="CLU_570295_0_0_1"/>
<dbReference type="EMBL" id="CAEY01000470">
    <property type="status" value="NOT_ANNOTATED_CDS"/>
    <property type="molecule type" value="Genomic_DNA"/>
</dbReference>
<organism evidence="16 17">
    <name type="scientific">Tetranychus urticae</name>
    <name type="common">Two-spotted spider mite</name>
    <dbReference type="NCBI Taxonomy" id="32264"/>
    <lineage>
        <taxon>Eukaryota</taxon>
        <taxon>Metazoa</taxon>
        <taxon>Ecdysozoa</taxon>
        <taxon>Arthropoda</taxon>
        <taxon>Chelicerata</taxon>
        <taxon>Arachnida</taxon>
        <taxon>Acari</taxon>
        <taxon>Acariformes</taxon>
        <taxon>Trombidiformes</taxon>
        <taxon>Prostigmata</taxon>
        <taxon>Eleutherengona</taxon>
        <taxon>Raphignathae</taxon>
        <taxon>Tetranychoidea</taxon>
        <taxon>Tetranychidae</taxon>
        <taxon>Tetranychus</taxon>
    </lineage>
</organism>
<dbReference type="Gene3D" id="3.30.40.10">
    <property type="entry name" value="Zinc/RING finger domain, C3HC4 (zinc finger)"/>
    <property type="match status" value="1"/>
</dbReference>
<reference evidence="17" key="1">
    <citation type="submission" date="2011-08" db="EMBL/GenBank/DDBJ databases">
        <authorList>
            <person name="Rombauts S."/>
        </authorList>
    </citation>
    <scope>NUCLEOTIDE SEQUENCE</scope>
    <source>
        <strain evidence="17">London</strain>
    </source>
</reference>
<comment type="similarity">
    <text evidence="12">Belongs to the Hakai family.</text>
</comment>
<keyword evidence="7" id="KW-0479">Metal-binding</keyword>
<feature type="region of interest" description="Disordered" evidence="14">
    <location>
        <begin position="374"/>
        <end position="447"/>
    </location>
</feature>
<evidence type="ECO:0000256" key="9">
    <source>
        <dbReference type="ARBA" id="ARBA00022786"/>
    </source>
</evidence>
<evidence type="ECO:0000256" key="2">
    <source>
        <dbReference type="ARBA" id="ARBA00004123"/>
    </source>
</evidence>
<dbReference type="Proteomes" id="UP000015104">
    <property type="component" value="Unassembled WGS sequence"/>
</dbReference>
<evidence type="ECO:0000256" key="11">
    <source>
        <dbReference type="ARBA" id="ARBA00023242"/>
    </source>
</evidence>
<feature type="compositionally biased region" description="Low complexity" evidence="14">
    <location>
        <begin position="293"/>
        <end position="309"/>
    </location>
</feature>
<dbReference type="STRING" id="32264.T1JT19"/>
<dbReference type="InterPro" id="IPR013083">
    <property type="entry name" value="Znf_RING/FYVE/PHD"/>
</dbReference>
<keyword evidence="9" id="KW-0833">Ubl conjugation pathway</keyword>
<comment type="catalytic activity">
    <reaction evidence="1">
        <text>S-ubiquitinyl-[E2 ubiquitin-conjugating enzyme]-L-cysteine + [acceptor protein]-L-lysine = [E2 ubiquitin-conjugating enzyme]-L-cysteine + N(6)-ubiquitinyl-[acceptor protein]-L-lysine.</text>
        <dbReference type="EC" id="2.3.2.27"/>
    </reaction>
</comment>
<sequence length="479" mass="52663">MYQMILESIIEERPLCKAAANVGLQKNGRGRGRGKASTTSTTTTATKTTGSNSNATAAASTGKKSKKKGSSIKGIRTGRGRGRNRIEDSSSDEETVVVPKIEPTNGENETPVETAQEIPIEMPKEKVSDENFINRILKDDKPLFTESNHLPLIHTFQSPSLNFKDEIDDDLTLTLSFVGPRINVPLHNNKPLTWNHKVNLIGDKCPSPRIHICEKCERPILLYGRLIPCKHVFCYDCAKANNPLCLRCNDKVIRVEKNKLGAVFMCIYENCRRTYLSHRDLQAHISHRHLRRSSSNFNSSNQLSKQSQQGIPMGASCSSSSLTVTSPTTLVGSSSLKNPFPVRSKTVHNSSSLNNFTHISSSRANSSSIQLSSLDDQLGSNNHQTHHSSHSSRNKLLSNKNFVISGKSPNCNPQNLNNLPRNSLPWPTPSQPSSTTSSASSSSFTSPTLPSSLPITNSWNLPLLSDPRQGSAISRHFYP</sequence>
<evidence type="ECO:0000256" key="12">
    <source>
        <dbReference type="ARBA" id="ARBA00038499"/>
    </source>
</evidence>
<keyword evidence="6" id="KW-0808">Transferase</keyword>
<dbReference type="InterPro" id="IPR040383">
    <property type="entry name" value="HAKAI/CBLL2"/>
</dbReference>
<feature type="compositionally biased region" description="Low complexity" evidence="14">
    <location>
        <begin position="409"/>
        <end position="447"/>
    </location>
</feature>
<dbReference type="eggNOG" id="KOG2932">
    <property type="taxonomic scope" value="Eukaryota"/>
</dbReference>
<evidence type="ECO:0000256" key="8">
    <source>
        <dbReference type="ARBA" id="ARBA00022771"/>
    </source>
</evidence>
<dbReference type="GO" id="GO:0016567">
    <property type="term" value="P:protein ubiquitination"/>
    <property type="evidence" value="ECO:0007669"/>
    <property type="project" value="UniProtKB-UniPathway"/>
</dbReference>
<evidence type="ECO:0000256" key="4">
    <source>
        <dbReference type="ARBA" id="ARBA00012483"/>
    </source>
</evidence>
<evidence type="ECO:0000256" key="13">
    <source>
        <dbReference type="ARBA" id="ARBA00041081"/>
    </source>
</evidence>
<evidence type="ECO:0000256" key="3">
    <source>
        <dbReference type="ARBA" id="ARBA00004906"/>
    </source>
</evidence>
<dbReference type="GO" id="GO:0005634">
    <property type="term" value="C:nucleus"/>
    <property type="evidence" value="ECO:0007669"/>
    <property type="project" value="UniProtKB-SubCell"/>
</dbReference>
<dbReference type="GO" id="GO:0030155">
    <property type="term" value="P:regulation of cell adhesion"/>
    <property type="evidence" value="ECO:0007669"/>
    <property type="project" value="TreeGrafter"/>
</dbReference>
<keyword evidence="5" id="KW-0217">Developmental protein</keyword>
<dbReference type="EC" id="2.3.2.27" evidence="4"/>
<evidence type="ECO:0000313" key="17">
    <source>
        <dbReference type="Proteomes" id="UP000015104"/>
    </source>
</evidence>
<dbReference type="Pfam" id="PF18408">
    <property type="entry name" value="zf_Hakai"/>
    <property type="match status" value="1"/>
</dbReference>
<feature type="region of interest" description="Disordered" evidence="14">
    <location>
        <begin position="292"/>
        <end position="319"/>
    </location>
</feature>
<dbReference type="InterPro" id="IPR013087">
    <property type="entry name" value="Znf_C2H2_type"/>
</dbReference>
<keyword evidence="17" id="KW-1185">Reference proteome</keyword>
<comment type="subcellular location">
    <subcellularLocation>
        <location evidence="2">Nucleus</location>
    </subcellularLocation>
</comment>
<dbReference type="AlphaFoldDB" id="T1JT19"/>
<feature type="compositionally biased region" description="Low complexity" evidence="14">
    <location>
        <begin position="35"/>
        <end position="62"/>
    </location>
</feature>
<dbReference type="PROSITE" id="PS00028">
    <property type="entry name" value="ZINC_FINGER_C2H2_1"/>
    <property type="match status" value="1"/>
</dbReference>
<evidence type="ECO:0000256" key="10">
    <source>
        <dbReference type="ARBA" id="ARBA00022833"/>
    </source>
</evidence>
<dbReference type="InterPro" id="IPR040380">
    <property type="entry name" value="HAKAI-like_RING-HC"/>
</dbReference>
<dbReference type="PANTHER" id="PTHR13480:SF0">
    <property type="entry name" value="E3 UBIQUITIN-PROTEIN LIGASE HAKAI"/>
    <property type="match status" value="1"/>
</dbReference>
<feature type="compositionally biased region" description="Basic residues" evidence="14">
    <location>
        <begin position="384"/>
        <end position="393"/>
    </location>
</feature>
<evidence type="ECO:0000256" key="6">
    <source>
        <dbReference type="ARBA" id="ARBA00022679"/>
    </source>
</evidence>
<keyword evidence="8" id="KW-0863">Zinc-finger</keyword>
<dbReference type="PANTHER" id="PTHR13480">
    <property type="entry name" value="E3 UBIQUITIN-PROTEIN LIGASE HAKAI-RELATED"/>
    <property type="match status" value="1"/>
</dbReference>
<protein>
    <recommendedName>
        <fullName evidence="13">E3 ubiquitin-protein ligase Hakai</fullName>
        <ecNumber evidence="4">2.3.2.27</ecNumber>
    </recommendedName>
</protein>
<keyword evidence="10" id="KW-0862">Zinc</keyword>
<dbReference type="EnsemblMetazoa" id="tetur01g12530.1">
    <property type="protein sequence ID" value="tetur01g12530.1"/>
    <property type="gene ID" value="tetur01g12530"/>
</dbReference>
<feature type="compositionally biased region" description="Basic residues" evidence="14">
    <location>
        <begin position="63"/>
        <end position="83"/>
    </location>
</feature>
<dbReference type="UniPathway" id="UPA00143"/>
<comment type="pathway">
    <text evidence="3">Protein modification; protein ubiquitination.</text>
</comment>
<dbReference type="InterPro" id="IPR017907">
    <property type="entry name" value="Znf_RING_CS"/>
</dbReference>